<dbReference type="KEGG" id="pxu:106125026"/>
<dbReference type="PROSITE" id="PS50878">
    <property type="entry name" value="RT_POL"/>
    <property type="match status" value="1"/>
</dbReference>
<accession>A0AAJ7EHH8</accession>
<dbReference type="InterPro" id="IPR005135">
    <property type="entry name" value="Endo/exonuclease/phosphatase"/>
</dbReference>
<dbReference type="SUPFAM" id="SSF56219">
    <property type="entry name" value="DNase I-like"/>
    <property type="match status" value="1"/>
</dbReference>
<dbReference type="PANTHER" id="PTHR19446">
    <property type="entry name" value="REVERSE TRANSCRIPTASES"/>
    <property type="match status" value="1"/>
</dbReference>
<feature type="domain" description="Reverse transcriptase" evidence="1">
    <location>
        <begin position="500"/>
        <end position="626"/>
    </location>
</feature>
<dbReference type="SUPFAM" id="SSF56672">
    <property type="entry name" value="DNA/RNA polymerases"/>
    <property type="match status" value="1"/>
</dbReference>
<organism evidence="2">
    <name type="scientific">Papilio xuthus</name>
    <name type="common">Asian swallowtail butterfly</name>
    <dbReference type="NCBI Taxonomy" id="66420"/>
    <lineage>
        <taxon>Eukaryota</taxon>
        <taxon>Metazoa</taxon>
        <taxon>Ecdysozoa</taxon>
        <taxon>Arthropoda</taxon>
        <taxon>Hexapoda</taxon>
        <taxon>Insecta</taxon>
        <taxon>Pterygota</taxon>
        <taxon>Neoptera</taxon>
        <taxon>Endopterygota</taxon>
        <taxon>Lepidoptera</taxon>
        <taxon>Glossata</taxon>
        <taxon>Ditrysia</taxon>
        <taxon>Papilionoidea</taxon>
        <taxon>Papilionidae</taxon>
        <taxon>Papilioninae</taxon>
        <taxon>Papilio</taxon>
    </lineage>
</organism>
<dbReference type="GeneID" id="106125026"/>
<dbReference type="RefSeq" id="XP_013177568.1">
    <property type="nucleotide sequence ID" value="XM_013322114.1"/>
</dbReference>
<dbReference type="CDD" id="cd09076">
    <property type="entry name" value="L1-EN"/>
    <property type="match status" value="1"/>
</dbReference>
<dbReference type="CDD" id="cd01650">
    <property type="entry name" value="RT_nLTR_like"/>
    <property type="match status" value="1"/>
</dbReference>
<dbReference type="Pfam" id="PF03372">
    <property type="entry name" value="Exo_endo_phos"/>
    <property type="match status" value="1"/>
</dbReference>
<dbReference type="GO" id="GO:0071897">
    <property type="term" value="P:DNA biosynthetic process"/>
    <property type="evidence" value="ECO:0007669"/>
    <property type="project" value="UniProtKB-ARBA"/>
</dbReference>
<dbReference type="Gene3D" id="3.60.10.10">
    <property type="entry name" value="Endonuclease/exonuclease/phosphatase"/>
    <property type="match status" value="1"/>
</dbReference>
<proteinExistence type="predicted"/>
<dbReference type="InterPro" id="IPR043502">
    <property type="entry name" value="DNA/RNA_pol_sf"/>
</dbReference>
<dbReference type="InterPro" id="IPR000477">
    <property type="entry name" value="RT_dom"/>
</dbReference>
<evidence type="ECO:0000259" key="1">
    <source>
        <dbReference type="PROSITE" id="PS50878"/>
    </source>
</evidence>
<name>A0AAJ7EHH8_PAPXU</name>
<dbReference type="Proteomes" id="UP000694872">
    <property type="component" value="Unplaced"/>
</dbReference>
<protein>
    <submittedName>
        <fullName evidence="2">Uncharacterized protein LOC106125026</fullName>
    </submittedName>
</protein>
<sequence>MTSRGRELAEVCKRRRINVACLQETKWKGSKAREIGDGYKFYYCGSDGKRNGVGIVLDSELKNCVTHVKRLNDRLIVIKIMLGDLIMNVVSVYAPQSGCDESIKEKFWEDFDSVLMDIPVDEELYVGGDFNGHVGRKSTGYERVHGGWGFGARNIEGEYLLDAAVAYDLAITNTFFQKKIQHLITYKSGGNATQLDYILTRRDKLNRVKNCKIIPGENLTSQHRLLIAEFKIKIKLNKHKPKTPSKIKWNMLERHECAKDFSKQVVNKMIEMNDMNGMTVNDSWNEMASCIRSVAKSVLGETKGRGKIDRETWWWSTDVQEALNEKKKAFKEWQGVDENDKDLKENKRDVYKQCKRCAKKAIATARAQAQVKIYEGLNSPAGQKHLFRIARERERSARDINHIKCIKDDEGKVLMDDDDIKQRWKEYFEKLMNEENIWSGVLEEVPVNIGMVKEISVEEVKKAVQGMKNGKAVGPDGIPVEVWKLLKADGWVWLTLFFNKLLQEEVIPDEWCASSLVPIFKNKGDVQICNNYRGIKLMSHSMKAWERVVDGRIREESEVTRNQFGFMPGRGTTDAIFAIRQLCEKYRRVHKNLHMVFVDLEKAYDRVPRRLLWWTLKVKGVPGKYL</sequence>
<gene>
    <name evidence="2" type="primary">LOC106125026</name>
</gene>
<dbReference type="AlphaFoldDB" id="A0AAJ7EHH8"/>
<dbReference type="InterPro" id="IPR036691">
    <property type="entry name" value="Endo/exonu/phosph_ase_sf"/>
</dbReference>
<reference evidence="2" key="1">
    <citation type="submission" date="2025-08" db="UniProtKB">
        <authorList>
            <consortium name="RefSeq"/>
        </authorList>
    </citation>
    <scope>IDENTIFICATION</scope>
</reference>
<evidence type="ECO:0000313" key="2">
    <source>
        <dbReference type="RefSeq" id="XP_013177568.1"/>
    </source>
</evidence>
<dbReference type="GO" id="GO:0003824">
    <property type="term" value="F:catalytic activity"/>
    <property type="evidence" value="ECO:0007669"/>
    <property type="project" value="InterPro"/>
</dbReference>
<dbReference type="Pfam" id="PF00078">
    <property type="entry name" value="RVT_1"/>
    <property type="match status" value="1"/>
</dbReference>